<evidence type="ECO:0000313" key="4">
    <source>
        <dbReference type="Proteomes" id="UP001066276"/>
    </source>
</evidence>
<protein>
    <submittedName>
        <fullName evidence="3">Uncharacterized protein</fullName>
    </submittedName>
</protein>
<feature type="region of interest" description="Disordered" evidence="1">
    <location>
        <begin position="82"/>
        <end position="120"/>
    </location>
</feature>
<gene>
    <name evidence="3" type="ORF">NDU88_000819</name>
</gene>
<name>A0AAV7V7S3_PLEWA</name>
<keyword evidence="4" id="KW-1185">Reference proteome</keyword>
<sequence length="120" mass="12518">MHPRSGCQPAVLSLLLHSVGPILAPGVPGHLLSGERRALHISLGVPPCSHRAETLGWVGTGAFFIAGMHGLPPYTRLMSDSNVRSEGQATASDAPRSLTQTLEAGPYGGWALGSAPWSEE</sequence>
<evidence type="ECO:0000313" key="3">
    <source>
        <dbReference type="EMBL" id="KAJ1196956.1"/>
    </source>
</evidence>
<organism evidence="3 4">
    <name type="scientific">Pleurodeles waltl</name>
    <name type="common">Iberian ribbed newt</name>
    <dbReference type="NCBI Taxonomy" id="8319"/>
    <lineage>
        <taxon>Eukaryota</taxon>
        <taxon>Metazoa</taxon>
        <taxon>Chordata</taxon>
        <taxon>Craniata</taxon>
        <taxon>Vertebrata</taxon>
        <taxon>Euteleostomi</taxon>
        <taxon>Amphibia</taxon>
        <taxon>Batrachia</taxon>
        <taxon>Caudata</taxon>
        <taxon>Salamandroidea</taxon>
        <taxon>Salamandridae</taxon>
        <taxon>Pleurodelinae</taxon>
        <taxon>Pleurodeles</taxon>
    </lineage>
</organism>
<accession>A0AAV7V7S3</accession>
<proteinExistence type="predicted"/>
<comment type="caution">
    <text evidence="3">The sequence shown here is derived from an EMBL/GenBank/DDBJ whole genome shotgun (WGS) entry which is preliminary data.</text>
</comment>
<dbReference type="Proteomes" id="UP001066276">
    <property type="component" value="Chromosome 2_1"/>
</dbReference>
<keyword evidence="2" id="KW-0732">Signal</keyword>
<feature type="signal peptide" evidence="2">
    <location>
        <begin position="1"/>
        <end position="24"/>
    </location>
</feature>
<evidence type="ECO:0000256" key="1">
    <source>
        <dbReference type="SAM" id="MobiDB-lite"/>
    </source>
</evidence>
<evidence type="ECO:0000256" key="2">
    <source>
        <dbReference type="SAM" id="SignalP"/>
    </source>
</evidence>
<feature type="compositionally biased region" description="Polar residues" evidence="1">
    <location>
        <begin position="82"/>
        <end position="102"/>
    </location>
</feature>
<reference evidence="3" key="1">
    <citation type="journal article" date="2022" name="bioRxiv">
        <title>Sequencing and chromosome-scale assembly of the giantPleurodeles waltlgenome.</title>
        <authorList>
            <person name="Brown T."/>
            <person name="Elewa A."/>
            <person name="Iarovenko S."/>
            <person name="Subramanian E."/>
            <person name="Araus A.J."/>
            <person name="Petzold A."/>
            <person name="Susuki M."/>
            <person name="Suzuki K.-i.T."/>
            <person name="Hayashi T."/>
            <person name="Toyoda A."/>
            <person name="Oliveira C."/>
            <person name="Osipova E."/>
            <person name="Leigh N.D."/>
            <person name="Simon A."/>
            <person name="Yun M.H."/>
        </authorList>
    </citation>
    <scope>NUCLEOTIDE SEQUENCE</scope>
    <source>
        <strain evidence="3">20211129_DDA</strain>
        <tissue evidence="3">Liver</tissue>
    </source>
</reference>
<dbReference type="AlphaFoldDB" id="A0AAV7V7S3"/>
<feature type="chain" id="PRO_5043798618" evidence="2">
    <location>
        <begin position="25"/>
        <end position="120"/>
    </location>
</feature>
<dbReference type="EMBL" id="JANPWB010000003">
    <property type="protein sequence ID" value="KAJ1196956.1"/>
    <property type="molecule type" value="Genomic_DNA"/>
</dbReference>